<protein>
    <submittedName>
        <fullName evidence="1">Uncharacterized protein</fullName>
    </submittedName>
</protein>
<dbReference type="RefSeq" id="WP_093857257.1">
    <property type="nucleotide sequence ID" value="NZ_BJVZ01000004.1"/>
</dbReference>
<organism evidence="1 2">
    <name type="scientific">Tenuibacillus multivorans</name>
    <dbReference type="NCBI Taxonomy" id="237069"/>
    <lineage>
        <taxon>Bacteria</taxon>
        <taxon>Bacillati</taxon>
        <taxon>Bacillota</taxon>
        <taxon>Bacilli</taxon>
        <taxon>Bacillales</taxon>
        <taxon>Bacillaceae</taxon>
        <taxon>Tenuibacillus</taxon>
    </lineage>
</organism>
<proteinExistence type="predicted"/>
<evidence type="ECO:0000313" key="2">
    <source>
        <dbReference type="Proteomes" id="UP000199334"/>
    </source>
</evidence>
<dbReference type="AlphaFoldDB" id="A0A1H0DFT0"/>
<evidence type="ECO:0000313" key="1">
    <source>
        <dbReference type="EMBL" id="SDN68866.1"/>
    </source>
</evidence>
<dbReference type="EMBL" id="FNIG01000007">
    <property type="protein sequence ID" value="SDN68866.1"/>
    <property type="molecule type" value="Genomic_DNA"/>
</dbReference>
<keyword evidence="2" id="KW-1185">Reference proteome</keyword>
<dbReference type="STRING" id="237069.SAMN05216498_2850"/>
<accession>A0A1H0DFT0</accession>
<reference evidence="1 2" key="1">
    <citation type="submission" date="2016-10" db="EMBL/GenBank/DDBJ databases">
        <authorList>
            <person name="de Groot N.N."/>
        </authorList>
    </citation>
    <scope>NUCLEOTIDE SEQUENCE [LARGE SCALE GENOMIC DNA]</scope>
    <source>
        <strain evidence="1 2">CGMCC 1.3442</strain>
    </source>
</reference>
<sequence length="128" mass="14313">MTIAKKDKIRITLNQHELSMLLLVAQFMKGATKQALINTEGKEKGKQLYSDFKSAIKNLKSVAKSLDSEDGETEINLTNQEGFMLQQFLLGYLKQVAREQPSGEDDLINTAILEGIHDKLIKGVTVYV</sequence>
<name>A0A1H0DFT0_9BACI</name>
<gene>
    <name evidence="1" type="ORF">SAMN05216498_2850</name>
</gene>
<dbReference type="Proteomes" id="UP000199334">
    <property type="component" value="Unassembled WGS sequence"/>
</dbReference>